<gene>
    <name evidence="2" type="ORF">D2962_00345</name>
</gene>
<organism evidence="2 3">
    <name type="scientific">Biomaibacter acetigenes</name>
    <dbReference type="NCBI Taxonomy" id="2316383"/>
    <lineage>
        <taxon>Bacteria</taxon>
        <taxon>Bacillati</taxon>
        <taxon>Bacillota</taxon>
        <taxon>Clostridia</taxon>
        <taxon>Thermosediminibacterales</taxon>
        <taxon>Tepidanaerobacteraceae</taxon>
        <taxon>Biomaibacter</taxon>
    </lineage>
</organism>
<evidence type="ECO:0000259" key="1">
    <source>
        <dbReference type="Pfam" id="PF03551"/>
    </source>
</evidence>
<keyword evidence="3" id="KW-1185">Reference proteome</keyword>
<dbReference type="InterPro" id="IPR036390">
    <property type="entry name" value="WH_DNA-bd_sf"/>
</dbReference>
<name>A0A3G2R1U0_9FIRM</name>
<feature type="domain" description="Transcription regulator PadR N-terminal" evidence="1">
    <location>
        <begin position="30"/>
        <end position="102"/>
    </location>
</feature>
<dbReference type="PANTHER" id="PTHR33169:SF14">
    <property type="entry name" value="TRANSCRIPTIONAL REGULATOR RV3488"/>
    <property type="match status" value="1"/>
</dbReference>
<protein>
    <submittedName>
        <fullName evidence="2">PadR family transcriptional regulator</fullName>
    </submittedName>
</protein>
<reference evidence="2 3" key="1">
    <citation type="submission" date="2018-10" db="EMBL/GenBank/DDBJ databases">
        <authorList>
            <person name="Zhang X."/>
        </authorList>
    </citation>
    <scope>NUCLEOTIDE SEQUENCE [LARGE SCALE GENOMIC DNA]</scope>
    <source>
        <strain evidence="2 3">SK-G1</strain>
    </source>
</reference>
<dbReference type="EMBL" id="CP033169">
    <property type="protein sequence ID" value="AYO29255.1"/>
    <property type="molecule type" value="Genomic_DNA"/>
</dbReference>
<dbReference type="SUPFAM" id="SSF46785">
    <property type="entry name" value="Winged helix' DNA-binding domain"/>
    <property type="match status" value="1"/>
</dbReference>
<evidence type="ECO:0000313" key="3">
    <source>
        <dbReference type="Proteomes" id="UP000280960"/>
    </source>
</evidence>
<dbReference type="InterPro" id="IPR036388">
    <property type="entry name" value="WH-like_DNA-bd_sf"/>
</dbReference>
<proteinExistence type="predicted"/>
<dbReference type="Gene3D" id="1.10.10.10">
    <property type="entry name" value="Winged helix-like DNA-binding domain superfamily/Winged helix DNA-binding domain"/>
    <property type="match status" value="1"/>
</dbReference>
<dbReference type="InterPro" id="IPR052509">
    <property type="entry name" value="Metal_resp_DNA-bind_regulator"/>
</dbReference>
<dbReference type="AlphaFoldDB" id="A0A3G2R1U0"/>
<dbReference type="Proteomes" id="UP000280960">
    <property type="component" value="Chromosome"/>
</dbReference>
<dbReference type="InterPro" id="IPR005149">
    <property type="entry name" value="Tscrpt_reg_PadR_N"/>
</dbReference>
<dbReference type="Pfam" id="PF03551">
    <property type="entry name" value="PadR"/>
    <property type="match status" value="1"/>
</dbReference>
<accession>A0A3G2R1U0</accession>
<dbReference type="KEGG" id="bacg:D2962_00345"/>
<dbReference type="RefSeq" id="WP_122013773.1">
    <property type="nucleotide sequence ID" value="NZ_CP033169.1"/>
</dbReference>
<sequence>MCGRGNMHFHHGHECQCPGFKMDRFVQPCMLLLLYEKPAHGYELMEKLSEFGFGDESPDPAMVYRNLRRMEEEGWIKSQWETEGAGPAKRLYTVTPEGEEAIHGWAFHVKRQMKRLEIFLERYEKNFMDEGA</sequence>
<evidence type="ECO:0000313" key="2">
    <source>
        <dbReference type="EMBL" id="AYO29255.1"/>
    </source>
</evidence>
<dbReference type="PANTHER" id="PTHR33169">
    <property type="entry name" value="PADR-FAMILY TRANSCRIPTIONAL REGULATOR"/>
    <property type="match status" value="1"/>
</dbReference>